<dbReference type="EMBL" id="JBHSBU010000001">
    <property type="protein sequence ID" value="MFC4158433.1"/>
    <property type="molecule type" value="Genomic_DNA"/>
</dbReference>
<comment type="caution">
    <text evidence="2">The sequence shown here is derived from an EMBL/GenBank/DDBJ whole genome shotgun (WGS) entry which is preliminary data.</text>
</comment>
<dbReference type="Proteomes" id="UP001595791">
    <property type="component" value="Unassembled WGS sequence"/>
</dbReference>
<evidence type="ECO:0000256" key="1">
    <source>
        <dbReference type="SAM" id="SignalP"/>
    </source>
</evidence>
<feature type="signal peptide" evidence="1">
    <location>
        <begin position="1"/>
        <end position="24"/>
    </location>
</feature>
<reference evidence="3" key="1">
    <citation type="journal article" date="2019" name="Int. J. Syst. Evol. Microbiol.">
        <title>The Global Catalogue of Microorganisms (GCM) 10K type strain sequencing project: providing services to taxonomists for standard genome sequencing and annotation.</title>
        <authorList>
            <consortium name="The Broad Institute Genomics Platform"/>
            <consortium name="The Broad Institute Genome Sequencing Center for Infectious Disease"/>
            <person name="Wu L."/>
            <person name="Ma J."/>
        </authorList>
    </citation>
    <scope>NUCLEOTIDE SEQUENCE [LARGE SCALE GENOMIC DNA]</scope>
    <source>
        <strain evidence="3">LMG 29894</strain>
    </source>
</reference>
<keyword evidence="1" id="KW-0732">Signal</keyword>
<keyword evidence="3" id="KW-1185">Reference proteome</keyword>
<evidence type="ECO:0000313" key="3">
    <source>
        <dbReference type="Proteomes" id="UP001595791"/>
    </source>
</evidence>
<name>A0ABV8MJY6_9NEIS</name>
<proteinExistence type="predicted"/>
<dbReference type="RefSeq" id="WP_378161097.1">
    <property type="nucleotide sequence ID" value="NZ_JBHSBU010000001.1"/>
</dbReference>
<sequence>MKHAVRPALLALLSATLLTTPALAGRNPADGEVRYMQLDCKILPSDAGGVMAQVTAPYTNGQTTNLLLLKVMLNGSVYEVEKHLTAAVLQSLRSETGYRTPLPKGGESCKAEFKAPLPISAKPKG</sequence>
<organism evidence="2 3">
    <name type="scientific">Chitinimonas lacunae</name>
    <dbReference type="NCBI Taxonomy" id="1963018"/>
    <lineage>
        <taxon>Bacteria</taxon>
        <taxon>Pseudomonadati</taxon>
        <taxon>Pseudomonadota</taxon>
        <taxon>Betaproteobacteria</taxon>
        <taxon>Neisseriales</taxon>
        <taxon>Chitinibacteraceae</taxon>
        <taxon>Chitinimonas</taxon>
    </lineage>
</organism>
<feature type="chain" id="PRO_5047224745" evidence="1">
    <location>
        <begin position="25"/>
        <end position="125"/>
    </location>
</feature>
<accession>A0ABV8MJY6</accession>
<gene>
    <name evidence="2" type="ORF">ACFOW7_03565</name>
</gene>
<evidence type="ECO:0000313" key="2">
    <source>
        <dbReference type="EMBL" id="MFC4158433.1"/>
    </source>
</evidence>
<protein>
    <submittedName>
        <fullName evidence="2">Uncharacterized protein</fullName>
    </submittedName>
</protein>